<evidence type="ECO:0000313" key="3">
    <source>
        <dbReference type="RefSeq" id="XP_012814951.2"/>
    </source>
</evidence>
<dbReference type="InterPro" id="IPR041491">
    <property type="entry name" value="TRPM_SLOG"/>
</dbReference>
<dbReference type="GO" id="GO:0098655">
    <property type="term" value="P:monoatomic cation transmembrane transport"/>
    <property type="evidence" value="ECO:0007669"/>
    <property type="project" value="UniProtKB-ARBA"/>
</dbReference>
<name>A0A8J0SJ77_XENTR</name>
<protein>
    <submittedName>
        <fullName evidence="3">Transient receptor potential cation channel subfamily M member 7 isoform X10</fullName>
    </submittedName>
</protein>
<sequence length="404" mass="44839">MSKMSWIEKTFHKRDCVQIIPSSREPHRCLPGCQICQQLVRCCCGRLIKQHAYYASGAGPSGAAHVQESEHWTVDRHTVKSSTDAFGTIDFQCGSHGYKAKFIRLSDDSKVEDILQLMIKEWHMKRPNLVISVHGGMQKFELHPRFKEAFGKGFVKAAVSTGAWIFTGGTNNGVAAHIGDAIKEYATRLTHNISIIGVAPWGIIEGRQDLIGNNVMAPYQTLLSPLSKLHVLNNLHSHFLLVDDGTAGRTGGEINLRRELENKTSLQQFNAKTGRHVPMMALILEGGPKTILTVLEYLQQSPPVPVVVCEGTGRAADLLAYVHKHTESSGLLPDGMESNVISIIKKTFTLNKNEALLLFQTLMCCMQMKELVTISPPLIGCIWHLHGIEWILPKITFLYVDNNG</sequence>
<evidence type="ECO:0000313" key="2">
    <source>
        <dbReference type="Proteomes" id="UP000008143"/>
    </source>
</evidence>
<dbReference type="RefSeq" id="XP_012814951.2">
    <property type="nucleotide sequence ID" value="XM_012959497.3"/>
</dbReference>
<dbReference type="PANTHER" id="PTHR13800">
    <property type="entry name" value="TRANSIENT RECEPTOR POTENTIAL CATION CHANNEL, SUBFAMILY M, MEMBER 6"/>
    <property type="match status" value="1"/>
</dbReference>
<dbReference type="Pfam" id="PF18139">
    <property type="entry name" value="LSDAT_euk"/>
    <property type="match status" value="1"/>
</dbReference>
<dbReference type="Xenbase" id="XB-GENE-5892784">
    <property type="gene designation" value="XB5892783"/>
</dbReference>
<dbReference type="AlphaFoldDB" id="A0A8J0SJ77"/>
<feature type="domain" description="TRPM SLOG" evidence="1">
    <location>
        <begin position="100"/>
        <end position="365"/>
    </location>
</feature>
<gene>
    <name evidence="4" type="primary">XB5892783</name>
    <name evidence="3" type="synonym">LOC100497855</name>
</gene>
<organism evidence="2 3">
    <name type="scientific">Xenopus tropicalis</name>
    <name type="common">Western clawed frog</name>
    <name type="synonym">Silurana tropicalis</name>
    <dbReference type="NCBI Taxonomy" id="8364"/>
    <lineage>
        <taxon>Eukaryota</taxon>
        <taxon>Metazoa</taxon>
        <taxon>Chordata</taxon>
        <taxon>Craniata</taxon>
        <taxon>Vertebrata</taxon>
        <taxon>Euteleostomi</taxon>
        <taxon>Amphibia</taxon>
        <taxon>Batrachia</taxon>
        <taxon>Anura</taxon>
        <taxon>Pipoidea</taxon>
        <taxon>Pipidae</taxon>
        <taxon>Xenopodinae</taxon>
        <taxon>Xenopus</taxon>
        <taxon>Silurana</taxon>
    </lineage>
</organism>
<accession>A0A8J0SJ77</accession>
<dbReference type="AGR" id="Xenbase:XB-GENE-5892784"/>
<keyword evidence="3" id="KW-0675">Receptor</keyword>
<dbReference type="PANTHER" id="PTHR13800:SF46">
    <property type="entry name" value="NON-SPECIFIC SERINE_THREONINE PROTEIN KINASE"/>
    <property type="match status" value="1"/>
</dbReference>
<evidence type="ECO:0000313" key="4">
    <source>
        <dbReference type="Xenbase" id="XB-GENE-5892784"/>
    </source>
</evidence>
<dbReference type="InterPro" id="IPR050927">
    <property type="entry name" value="TRPM"/>
</dbReference>
<evidence type="ECO:0000259" key="1">
    <source>
        <dbReference type="Pfam" id="PF18139"/>
    </source>
</evidence>
<proteinExistence type="predicted"/>
<reference evidence="3" key="1">
    <citation type="submission" date="2025-08" db="UniProtKB">
        <authorList>
            <consortium name="RefSeq"/>
        </authorList>
    </citation>
    <scope>IDENTIFICATION</scope>
    <source>
        <strain evidence="3">Nigerian</strain>
        <tissue evidence="3">Liver and blood</tissue>
    </source>
</reference>
<dbReference type="Proteomes" id="UP000008143">
    <property type="component" value="Chromosome 3"/>
</dbReference>
<keyword evidence="2" id="KW-1185">Reference proteome</keyword>